<dbReference type="InParanoid" id="A0A0V1APY8"/>
<gene>
    <name evidence="1" type="ORF">T01_12461</name>
</gene>
<organism evidence="1 2">
    <name type="scientific">Trichinella spiralis</name>
    <name type="common">Trichina worm</name>
    <dbReference type="NCBI Taxonomy" id="6334"/>
    <lineage>
        <taxon>Eukaryota</taxon>
        <taxon>Metazoa</taxon>
        <taxon>Ecdysozoa</taxon>
        <taxon>Nematoda</taxon>
        <taxon>Enoplea</taxon>
        <taxon>Dorylaimia</taxon>
        <taxon>Trichinellida</taxon>
        <taxon>Trichinellidae</taxon>
        <taxon>Trichinella</taxon>
    </lineage>
</organism>
<comment type="caution">
    <text evidence="1">The sequence shown here is derived from an EMBL/GenBank/DDBJ whole genome shotgun (WGS) entry which is preliminary data.</text>
</comment>
<dbReference type="Proteomes" id="UP000054776">
    <property type="component" value="Unassembled WGS sequence"/>
</dbReference>
<name>A0A0V1APY8_TRISP</name>
<accession>A0A0V1APY8</accession>
<dbReference type="OrthoDB" id="5941981at2759"/>
<keyword evidence="2" id="KW-1185">Reference proteome</keyword>
<evidence type="ECO:0000313" key="2">
    <source>
        <dbReference type="Proteomes" id="UP000054776"/>
    </source>
</evidence>
<evidence type="ECO:0000313" key="1">
    <source>
        <dbReference type="EMBL" id="KRY26849.1"/>
    </source>
</evidence>
<sequence>MRPSSSTQLHRCCHSTCMSRLHSGGHSTCQLAPTNHCRSSWISGSACWAANNWPLKFCARLRFGVGQPGLRMRCLLPAVHIVYSWSGIARRRCRAGVLLGVPLRRRAPLDSPATELPALLVP</sequence>
<proteinExistence type="predicted"/>
<dbReference type="AlphaFoldDB" id="A0A0V1APY8"/>
<reference evidence="1 2" key="1">
    <citation type="submission" date="2015-01" db="EMBL/GenBank/DDBJ databases">
        <title>Evolution of Trichinella species and genotypes.</title>
        <authorList>
            <person name="Korhonen P.K."/>
            <person name="Edoardo P."/>
            <person name="Giuseppe L.R."/>
            <person name="Gasser R.B."/>
        </authorList>
    </citation>
    <scope>NUCLEOTIDE SEQUENCE [LARGE SCALE GENOMIC DNA]</scope>
    <source>
        <strain evidence="1">ISS3</strain>
    </source>
</reference>
<protein>
    <submittedName>
        <fullName evidence="1">Uncharacterized protein</fullName>
    </submittedName>
</protein>
<dbReference type="EMBL" id="JYDH01000321">
    <property type="protein sequence ID" value="KRY26849.1"/>
    <property type="molecule type" value="Genomic_DNA"/>
</dbReference>